<accession>A0A9D1D162</accession>
<dbReference type="AlphaFoldDB" id="A0A9D1D162"/>
<proteinExistence type="predicted"/>
<gene>
    <name evidence="1" type="ORF">IAB26_09435</name>
</gene>
<sequence length="128" mass="14409">MLLVIGGAFQGKLDTASHLSGIPKEKFLDGRSCPFEEVFRGSGIHHFEEYIRRWIKEGKNTEELTERLKKENPAIVVVMREVGYGIVPMDAFERDFRERTGRVGCELARTAGKVVRVICGIGTVIKND</sequence>
<dbReference type="Gene3D" id="3.40.50.300">
    <property type="entry name" value="P-loop containing nucleotide triphosphate hydrolases"/>
    <property type="match status" value="1"/>
</dbReference>
<dbReference type="InterPro" id="IPR027417">
    <property type="entry name" value="P-loop_NTPase"/>
</dbReference>
<dbReference type="Pfam" id="PF02283">
    <property type="entry name" value="CobU"/>
    <property type="match status" value="1"/>
</dbReference>
<dbReference type="SUPFAM" id="SSF52540">
    <property type="entry name" value="P-loop containing nucleoside triphosphate hydrolases"/>
    <property type="match status" value="1"/>
</dbReference>
<reference evidence="1" key="1">
    <citation type="submission" date="2020-10" db="EMBL/GenBank/DDBJ databases">
        <authorList>
            <person name="Gilroy R."/>
        </authorList>
    </citation>
    <scope>NUCLEOTIDE SEQUENCE</scope>
    <source>
        <strain evidence="1">ChiSjej3B21-11622</strain>
    </source>
</reference>
<dbReference type="Proteomes" id="UP000886886">
    <property type="component" value="Unassembled WGS sequence"/>
</dbReference>
<reference evidence="1" key="2">
    <citation type="journal article" date="2021" name="PeerJ">
        <title>Extensive microbial diversity within the chicken gut microbiome revealed by metagenomics and culture.</title>
        <authorList>
            <person name="Gilroy R."/>
            <person name="Ravi A."/>
            <person name="Getino M."/>
            <person name="Pursley I."/>
            <person name="Horton D.L."/>
            <person name="Alikhan N.F."/>
            <person name="Baker D."/>
            <person name="Gharbi K."/>
            <person name="Hall N."/>
            <person name="Watson M."/>
            <person name="Adriaenssens E.M."/>
            <person name="Foster-Nyarko E."/>
            <person name="Jarju S."/>
            <person name="Secka A."/>
            <person name="Antonio M."/>
            <person name="Oren A."/>
            <person name="Chaudhuri R.R."/>
            <person name="La Ragione R."/>
            <person name="Hildebrand F."/>
            <person name="Pallen M.J."/>
        </authorList>
    </citation>
    <scope>NUCLEOTIDE SEQUENCE</scope>
    <source>
        <strain evidence="1">ChiSjej3B21-11622</strain>
    </source>
</reference>
<name>A0A9D1D162_9FIRM</name>
<organism evidence="1 2">
    <name type="scientific">Candidatus Limivivens merdigallinarum</name>
    <dbReference type="NCBI Taxonomy" id="2840859"/>
    <lineage>
        <taxon>Bacteria</taxon>
        <taxon>Bacillati</taxon>
        <taxon>Bacillota</taxon>
        <taxon>Clostridia</taxon>
        <taxon>Lachnospirales</taxon>
        <taxon>Lachnospiraceae</taxon>
        <taxon>Lachnospiraceae incertae sedis</taxon>
        <taxon>Candidatus Limivivens</taxon>
    </lineage>
</organism>
<keyword evidence="1" id="KW-0808">Transferase</keyword>
<dbReference type="EMBL" id="DVFT01000139">
    <property type="protein sequence ID" value="HIQ96772.1"/>
    <property type="molecule type" value="Genomic_DNA"/>
</dbReference>
<dbReference type="GO" id="GO:0009236">
    <property type="term" value="P:cobalamin biosynthetic process"/>
    <property type="evidence" value="ECO:0007669"/>
    <property type="project" value="InterPro"/>
</dbReference>
<protein>
    <submittedName>
        <fullName evidence="1">Bifunctional adenosylcobinamide kinase/adenosylcobinamide-phosphate guanylyltransferase</fullName>
    </submittedName>
</protein>
<dbReference type="GO" id="GO:0016779">
    <property type="term" value="F:nucleotidyltransferase activity"/>
    <property type="evidence" value="ECO:0007669"/>
    <property type="project" value="UniProtKB-KW"/>
</dbReference>
<evidence type="ECO:0000313" key="2">
    <source>
        <dbReference type="Proteomes" id="UP000886886"/>
    </source>
</evidence>
<dbReference type="GO" id="GO:0000166">
    <property type="term" value="F:nucleotide binding"/>
    <property type="evidence" value="ECO:0007669"/>
    <property type="project" value="InterPro"/>
</dbReference>
<dbReference type="InterPro" id="IPR003203">
    <property type="entry name" value="CobU/CobP"/>
</dbReference>
<keyword evidence="1" id="KW-0418">Kinase</keyword>
<evidence type="ECO:0000313" key="1">
    <source>
        <dbReference type="EMBL" id="HIQ96772.1"/>
    </source>
</evidence>
<dbReference type="GO" id="GO:0043752">
    <property type="term" value="F:adenosylcobinamide kinase activity"/>
    <property type="evidence" value="ECO:0007669"/>
    <property type="project" value="InterPro"/>
</dbReference>
<keyword evidence="1" id="KW-0548">Nucleotidyltransferase</keyword>
<comment type="caution">
    <text evidence="1">The sequence shown here is derived from an EMBL/GenBank/DDBJ whole genome shotgun (WGS) entry which is preliminary data.</text>
</comment>